<dbReference type="RefSeq" id="WP_135592052.1">
    <property type="nucleotide sequence ID" value="NZ_RQEZ01000104.1"/>
</dbReference>
<evidence type="ECO:0008006" key="3">
    <source>
        <dbReference type="Google" id="ProtNLM"/>
    </source>
</evidence>
<keyword evidence="2" id="KW-1185">Reference proteome</keyword>
<dbReference type="AlphaFoldDB" id="A0A5F1Y8L0"/>
<protein>
    <recommendedName>
        <fullName evidence="3">DUF4105 domain-containing protein</fullName>
    </recommendedName>
</protein>
<proteinExistence type="predicted"/>
<organism evidence="1 2">
    <name type="scientific">Leptospira gomenensis</name>
    <dbReference type="NCBI Taxonomy" id="2484974"/>
    <lineage>
        <taxon>Bacteria</taxon>
        <taxon>Pseudomonadati</taxon>
        <taxon>Spirochaetota</taxon>
        <taxon>Spirochaetia</taxon>
        <taxon>Leptospirales</taxon>
        <taxon>Leptospiraceae</taxon>
        <taxon>Leptospira</taxon>
    </lineage>
</organism>
<dbReference type="EMBL" id="RQFA01000061">
    <property type="protein sequence ID" value="TGK31712.1"/>
    <property type="molecule type" value="Genomic_DNA"/>
</dbReference>
<dbReference type="OrthoDB" id="5556891at2"/>
<gene>
    <name evidence="1" type="ORF">EHQ17_13080</name>
</gene>
<name>A0A5F1Y8L0_9LEPT</name>
<evidence type="ECO:0000313" key="1">
    <source>
        <dbReference type="EMBL" id="TGK31712.1"/>
    </source>
</evidence>
<reference evidence="1" key="1">
    <citation type="journal article" date="2019" name="PLoS Negl. Trop. Dis.">
        <title>Revisiting the worldwide diversity of Leptospira species in the environment.</title>
        <authorList>
            <person name="Vincent A.T."/>
            <person name="Schiettekatte O."/>
            <person name="Bourhy P."/>
            <person name="Veyrier F.J."/>
            <person name="Picardeau M."/>
        </authorList>
    </citation>
    <scope>NUCLEOTIDE SEQUENCE [LARGE SCALE GENOMIC DNA]</scope>
    <source>
        <strain evidence="1">201800299</strain>
    </source>
</reference>
<dbReference type="Proteomes" id="UP000298277">
    <property type="component" value="Unassembled WGS sequence"/>
</dbReference>
<evidence type="ECO:0000313" key="2">
    <source>
        <dbReference type="Proteomes" id="UP000298277"/>
    </source>
</evidence>
<sequence length="584" mass="67470">MDSNTGQSSGGHTGIRIGNKVYHYQYFPDDVFHLVRESYDDFAFNYNVLSNRTSVLTRLKLTSKEISVLESELNRLYLVQFRHLQNWEFLKRETKLLEELNSPEKKIGLRATAYFEANKTSPISGNLKSELARSLGKGYMEKLESELNESLLTENNLLDRMEFSPLPETIRKDRFPFLKPGTFLPLRDSLEGILFCKILREEWGLDNTFIISNIQESLSSKEEELFRDFFRAQTGQLIGILSERDPGWAYAALVVLGRLHAIEESLRIGSPVFLSSFPEDAPIVFKKNEDDENNLNRLSEESWAVVSLARKKISSLEELSEKEYQIWEDATNRAFELETGIGTAIPVRVAVGKLVPQREKKFLIPMYFPDEGTIALRLELSKKREQEYHKILKNLYPFHLLYENCTTEILKNVQDSFDRGEIPFPGERIDFPFSLSLIPFYASYAVTKKWNNEGETTALSFRKKKLSELKRKDPGFWTSLREISPLTSSFYKKNREDHFFPLYTDDVFWLRPVYGTINLGAGIGATAIGIFSAPLDRGEKFQKGFQSAFFSLPELVFFNIRKGTFPYVSVLDLPEELFLFRDEE</sequence>
<accession>A0A5F1Y8L0</accession>
<comment type="caution">
    <text evidence="1">The sequence shown here is derived from an EMBL/GenBank/DDBJ whole genome shotgun (WGS) entry which is preliminary data.</text>
</comment>